<evidence type="ECO:0000256" key="2">
    <source>
        <dbReference type="SAM" id="Phobius"/>
    </source>
</evidence>
<dbReference type="EMBL" id="HBEM01028084">
    <property type="protein sequence ID" value="CAD8460209.1"/>
    <property type="molecule type" value="Transcribed_RNA"/>
</dbReference>
<feature type="transmembrane region" description="Helical" evidence="2">
    <location>
        <begin position="689"/>
        <end position="709"/>
    </location>
</feature>
<feature type="compositionally biased region" description="Low complexity" evidence="1">
    <location>
        <begin position="558"/>
        <end position="574"/>
    </location>
</feature>
<feature type="transmembrane region" description="Helical" evidence="2">
    <location>
        <begin position="324"/>
        <end position="349"/>
    </location>
</feature>
<feature type="transmembrane region" description="Helical" evidence="2">
    <location>
        <begin position="21"/>
        <end position="40"/>
    </location>
</feature>
<organism evidence="3">
    <name type="scientific">Amorphochlora amoebiformis</name>
    <dbReference type="NCBI Taxonomy" id="1561963"/>
    <lineage>
        <taxon>Eukaryota</taxon>
        <taxon>Sar</taxon>
        <taxon>Rhizaria</taxon>
        <taxon>Cercozoa</taxon>
        <taxon>Chlorarachniophyceae</taxon>
        <taxon>Amorphochlora</taxon>
    </lineage>
</organism>
<keyword evidence="2" id="KW-0812">Transmembrane</keyword>
<feature type="transmembrane region" description="Helical" evidence="2">
    <location>
        <begin position="291"/>
        <end position="312"/>
    </location>
</feature>
<feature type="transmembrane region" description="Helical" evidence="2">
    <location>
        <begin position="200"/>
        <end position="219"/>
    </location>
</feature>
<feature type="compositionally biased region" description="Low complexity" evidence="1">
    <location>
        <begin position="525"/>
        <end position="538"/>
    </location>
</feature>
<evidence type="ECO:0000256" key="1">
    <source>
        <dbReference type="SAM" id="MobiDB-lite"/>
    </source>
</evidence>
<feature type="transmembrane region" description="Helical" evidence="2">
    <location>
        <begin position="133"/>
        <end position="153"/>
    </location>
</feature>
<feature type="region of interest" description="Disordered" evidence="1">
    <location>
        <begin position="504"/>
        <end position="582"/>
    </location>
</feature>
<feature type="region of interest" description="Disordered" evidence="1">
    <location>
        <begin position="592"/>
        <end position="611"/>
    </location>
</feature>
<accession>A0A7S0DNU7</accession>
<feature type="transmembrane region" description="Helical" evidence="2">
    <location>
        <begin position="414"/>
        <end position="437"/>
    </location>
</feature>
<name>A0A7S0DNU7_9EUKA</name>
<proteinExistence type="predicted"/>
<keyword evidence="2" id="KW-0472">Membrane</keyword>
<feature type="transmembrane region" description="Helical" evidence="2">
    <location>
        <begin position="108"/>
        <end position="127"/>
    </location>
</feature>
<keyword evidence="2" id="KW-1133">Transmembrane helix</keyword>
<evidence type="ECO:0000313" key="3">
    <source>
        <dbReference type="EMBL" id="CAD8460209.1"/>
    </source>
</evidence>
<sequence>MVAAVAAWVEKRFGRGSWAEFYLVDGMIIVLSGILMHLLASAAARDSSTAVFALWVAFQSAWVVLVILMTWGLFKPKMWSKTQASISLVRAPFGIPWCTMKNTYRKHIILGMASYGIFSYLANLDSIERDATVFLYVCGIFRFVLLVYFVVWLPSGMFFAMCDETRDCSKENIVYWITFAYFIVTSAAPGFAVISLFLSQVMYILAQIVALAVECVVAWKKIHKTPWECVSIMMCSTHPYVLPFALMFTYIAIRRLSVFVLFFYLYFMVILSTAILIELLEMIEVEENRDLLQIIFFAIQIFAEFAITLLFYDSNSLTSASFWVLLLLVVTCDFFLESGSFHYYYYIWFKKDQSPRRRMVYFALKYQYIQQKILAETCALVTILFMVIIEVKGGERLKIRLLSRFLGISNPGNSIIYGYITLLLAHLTTIQASSRLLQRLMSRLKFEALAEMGFQLSSRNNSTHSSPYQANKKGRFQAKWASHTRHGPMQKADSKLNTEVPVSISTNNTRPTPRIHSPNLASGLDDASPCSPPDSASAMGFSPVGSGISKRATDPEFPVASESSPTAPVAVASSPAPPSSTDFPTLPYSSRVPSVGKHTSTLSRPTSNANSRWGTRIQTLEELENPLSIIVSERQPEDSKANPDTGSGRELVMNEKLAKSVREHPCFDPRASIWASEQHHEAMRDNRGMFIFSAILAMCAPLYVAIISARE</sequence>
<protein>
    <submittedName>
        <fullName evidence="3">Uncharacterized protein</fullName>
    </submittedName>
</protein>
<feature type="transmembrane region" description="Helical" evidence="2">
    <location>
        <begin position="173"/>
        <end position="194"/>
    </location>
</feature>
<feature type="transmembrane region" description="Helical" evidence="2">
    <location>
        <begin position="373"/>
        <end position="394"/>
    </location>
</feature>
<feature type="transmembrane region" description="Helical" evidence="2">
    <location>
        <begin position="259"/>
        <end position="279"/>
    </location>
</feature>
<feature type="transmembrane region" description="Helical" evidence="2">
    <location>
        <begin position="231"/>
        <end position="253"/>
    </location>
</feature>
<feature type="transmembrane region" description="Helical" evidence="2">
    <location>
        <begin position="52"/>
        <end position="74"/>
    </location>
</feature>
<dbReference type="AlphaFoldDB" id="A0A7S0DNU7"/>
<reference evidence="3" key="1">
    <citation type="submission" date="2021-01" db="EMBL/GenBank/DDBJ databases">
        <authorList>
            <person name="Corre E."/>
            <person name="Pelletier E."/>
            <person name="Niang G."/>
            <person name="Scheremetjew M."/>
            <person name="Finn R."/>
            <person name="Kale V."/>
            <person name="Holt S."/>
            <person name="Cochrane G."/>
            <person name="Meng A."/>
            <person name="Brown T."/>
            <person name="Cohen L."/>
        </authorList>
    </citation>
    <scope>NUCLEOTIDE SEQUENCE</scope>
    <source>
        <strain evidence="3">CCMP2058</strain>
    </source>
</reference>
<gene>
    <name evidence="3" type="ORF">LAMO00422_LOCUS19167</name>
</gene>